<dbReference type="EMBL" id="LFTY01000001">
    <property type="protein sequence ID" value="KMW60743.1"/>
    <property type="molecule type" value="Genomic_DNA"/>
</dbReference>
<evidence type="ECO:0000256" key="2">
    <source>
        <dbReference type="ARBA" id="ARBA00023125"/>
    </source>
</evidence>
<evidence type="ECO:0000313" key="5">
    <source>
        <dbReference type="EMBL" id="KMW60743.1"/>
    </source>
</evidence>
<dbReference type="InterPro" id="IPR036693">
    <property type="entry name" value="TF_LuxR_autoind-bd_dom_sf"/>
</dbReference>
<proteinExistence type="predicted"/>
<evidence type="ECO:0000259" key="4">
    <source>
        <dbReference type="Pfam" id="PF03472"/>
    </source>
</evidence>
<keyword evidence="3" id="KW-0804">Transcription</keyword>
<gene>
    <name evidence="5" type="ORF">AIOL_000908</name>
</gene>
<organism evidence="5 6">
    <name type="scientific">Candidatus Rhodobacter oscarellae</name>
    <dbReference type="NCBI Taxonomy" id="1675527"/>
    <lineage>
        <taxon>Bacteria</taxon>
        <taxon>Pseudomonadati</taxon>
        <taxon>Pseudomonadota</taxon>
        <taxon>Alphaproteobacteria</taxon>
        <taxon>Rhodobacterales</taxon>
        <taxon>Rhodobacter group</taxon>
        <taxon>Rhodobacter</taxon>
    </lineage>
</organism>
<protein>
    <submittedName>
        <fullName evidence="5">DNA-binding HTH domain-containing protein</fullName>
    </submittedName>
</protein>
<dbReference type="SUPFAM" id="SSF75516">
    <property type="entry name" value="Pheromone-binding domain of LuxR-like quorum-sensing transcription factors"/>
    <property type="match status" value="1"/>
</dbReference>
<keyword evidence="1" id="KW-0805">Transcription regulation</keyword>
<dbReference type="InterPro" id="IPR005143">
    <property type="entry name" value="TF_LuxR_autoind-bd_dom"/>
</dbReference>
<dbReference type="AlphaFoldDB" id="A0A0J9H586"/>
<comment type="caution">
    <text evidence="5">The sequence shown here is derived from an EMBL/GenBank/DDBJ whole genome shotgun (WGS) entry which is preliminary data.</text>
</comment>
<dbReference type="STRING" id="1675527.AIOL_000908"/>
<evidence type="ECO:0000256" key="1">
    <source>
        <dbReference type="ARBA" id="ARBA00023015"/>
    </source>
</evidence>
<keyword evidence="2 5" id="KW-0238">DNA-binding</keyword>
<accession>A0A0J9H586</accession>
<evidence type="ECO:0000313" key="6">
    <source>
        <dbReference type="Proteomes" id="UP000037178"/>
    </source>
</evidence>
<feature type="domain" description="Transcription factor LuxR-like autoinducer-binding" evidence="4">
    <location>
        <begin position="42"/>
        <end position="141"/>
    </location>
</feature>
<dbReference type="Pfam" id="PF03472">
    <property type="entry name" value="Autoind_bind"/>
    <property type="match status" value="1"/>
</dbReference>
<dbReference type="Gene3D" id="3.30.450.80">
    <property type="entry name" value="Transcription factor LuxR-like, autoinducer-binding domain"/>
    <property type="match status" value="1"/>
</dbReference>
<evidence type="ECO:0000256" key="3">
    <source>
        <dbReference type="ARBA" id="ARBA00023163"/>
    </source>
</evidence>
<dbReference type="GO" id="GO:0003677">
    <property type="term" value="F:DNA binding"/>
    <property type="evidence" value="ECO:0007669"/>
    <property type="project" value="UniProtKB-KW"/>
</dbReference>
<name>A0A0J9H586_9RHOB</name>
<dbReference type="Proteomes" id="UP000037178">
    <property type="component" value="Unassembled WGS sequence"/>
</dbReference>
<dbReference type="PATRIC" id="fig|1675527.3.peg.968"/>
<reference evidence="5 6" key="1">
    <citation type="submission" date="2015-06" db="EMBL/GenBank/DDBJ databases">
        <title>Draft genome sequence of an Alphaproteobacteria species associated to the Mediterranean sponge Oscarella lobularis.</title>
        <authorList>
            <person name="Jourda C."/>
            <person name="Santini S."/>
            <person name="Claverie J.-M."/>
        </authorList>
    </citation>
    <scope>NUCLEOTIDE SEQUENCE [LARGE SCALE GENOMIC DNA]</scope>
    <source>
        <strain evidence="5">IGS</strain>
    </source>
</reference>
<sequence length="165" mass="18771">MRIEFSIMNNRDEIAGLITALDKMAPAGMALGLHIAFTAPRFMIQTYPRKWLEIYNAKGLLYHDPVVQWGFQNNGTIRWRELAEDDPKDVMGQASRFGMTHGVMVALSSSNIRSFGGFARSDRDFLDVEIDELESIVNQLHHATEHMSDEDIQALRDMSDRLTRG</sequence>
<keyword evidence="6" id="KW-1185">Reference proteome</keyword>